<organism evidence="2 3">
    <name type="scientific">Daedalea quercina L-15889</name>
    <dbReference type="NCBI Taxonomy" id="1314783"/>
    <lineage>
        <taxon>Eukaryota</taxon>
        <taxon>Fungi</taxon>
        <taxon>Dikarya</taxon>
        <taxon>Basidiomycota</taxon>
        <taxon>Agaricomycotina</taxon>
        <taxon>Agaricomycetes</taxon>
        <taxon>Polyporales</taxon>
        <taxon>Fomitopsis</taxon>
    </lineage>
</organism>
<name>A0A165S7Z5_9APHY</name>
<dbReference type="Proteomes" id="UP000076727">
    <property type="component" value="Unassembled WGS sequence"/>
</dbReference>
<dbReference type="AlphaFoldDB" id="A0A165S7Z5"/>
<dbReference type="EMBL" id="KV429044">
    <property type="protein sequence ID" value="KZT71643.1"/>
    <property type="molecule type" value="Genomic_DNA"/>
</dbReference>
<sequence length="286" mass="30243">MASCFATVFACCLRGGRSGSPGQEGPDERTHLIPPTSDQLSFHEPYVVDQQQLNARLGPIVRAKEGKMVNVNTPLPFNLHNRPLHDPSSRSASAHLDPSAAQRRVSGSPPRDDSASSIPTSRSTSSLQPGDASYLPPEADPEYGHRTVLNVRLVRGPPGAGVWTRRGRSVTRGRYSRFSGDGSSARQSQQEQKVWDGNGVANGECVLPTAAEVEVDDHEQNKEGNGVAGEEGRTEEVEEAESTPHLPAGGLPAGGGADAEGGAKAAAPDFHIEITDVGKISQSWGD</sequence>
<evidence type="ECO:0000313" key="2">
    <source>
        <dbReference type="EMBL" id="KZT71643.1"/>
    </source>
</evidence>
<protein>
    <submittedName>
        <fullName evidence="2">Uncharacterized protein</fullName>
    </submittedName>
</protein>
<feature type="region of interest" description="Disordered" evidence="1">
    <location>
        <begin position="214"/>
        <end position="268"/>
    </location>
</feature>
<keyword evidence="3" id="KW-1185">Reference proteome</keyword>
<evidence type="ECO:0000313" key="3">
    <source>
        <dbReference type="Proteomes" id="UP000076727"/>
    </source>
</evidence>
<dbReference type="OrthoDB" id="3227079at2759"/>
<feature type="region of interest" description="Disordered" evidence="1">
    <location>
        <begin position="79"/>
        <end position="141"/>
    </location>
</feature>
<feature type="compositionally biased region" description="Polar residues" evidence="1">
    <location>
        <begin position="181"/>
        <end position="191"/>
    </location>
</feature>
<reference evidence="2 3" key="1">
    <citation type="journal article" date="2016" name="Mol. Biol. Evol.">
        <title>Comparative Genomics of Early-Diverging Mushroom-Forming Fungi Provides Insights into the Origins of Lignocellulose Decay Capabilities.</title>
        <authorList>
            <person name="Nagy L.G."/>
            <person name="Riley R."/>
            <person name="Tritt A."/>
            <person name="Adam C."/>
            <person name="Daum C."/>
            <person name="Floudas D."/>
            <person name="Sun H."/>
            <person name="Yadav J.S."/>
            <person name="Pangilinan J."/>
            <person name="Larsson K.H."/>
            <person name="Matsuura K."/>
            <person name="Barry K."/>
            <person name="Labutti K."/>
            <person name="Kuo R."/>
            <person name="Ohm R.A."/>
            <person name="Bhattacharya S.S."/>
            <person name="Shirouzu T."/>
            <person name="Yoshinaga Y."/>
            <person name="Martin F.M."/>
            <person name="Grigoriev I.V."/>
            <person name="Hibbett D.S."/>
        </authorList>
    </citation>
    <scope>NUCLEOTIDE SEQUENCE [LARGE SCALE GENOMIC DNA]</scope>
    <source>
        <strain evidence="2 3">L-15889</strain>
    </source>
</reference>
<feature type="region of interest" description="Disordered" evidence="1">
    <location>
        <begin position="16"/>
        <end position="40"/>
    </location>
</feature>
<accession>A0A165S7Z5</accession>
<feature type="region of interest" description="Disordered" evidence="1">
    <location>
        <begin position="161"/>
        <end position="191"/>
    </location>
</feature>
<dbReference type="STRING" id="1314783.A0A165S7Z5"/>
<gene>
    <name evidence="2" type="ORF">DAEQUDRAFT_763511</name>
</gene>
<feature type="compositionally biased region" description="Low complexity" evidence="1">
    <location>
        <begin position="115"/>
        <end position="126"/>
    </location>
</feature>
<proteinExistence type="predicted"/>
<evidence type="ECO:0000256" key="1">
    <source>
        <dbReference type="SAM" id="MobiDB-lite"/>
    </source>
</evidence>
<feature type="compositionally biased region" description="Basic residues" evidence="1">
    <location>
        <begin position="165"/>
        <end position="175"/>
    </location>
</feature>